<reference evidence="2" key="1">
    <citation type="submission" date="2020-08" db="EMBL/GenBank/DDBJ databases">
        <title>Genome public.</title>
        <authorList>
            <person name="Liu C."/>
            <person name="Sun Q."/>
        </authorList>
    </citation>
    <scope>NUCLEOTIDE SEQUENCE</scope>
    <source>
        <strain evidence="2">NSJ-64</strain>
    </source>
</reference>
<dbReference type="InterPro" id="IPR002847">
    <property type="entry name" value="F420-0_gamma-glut_ligase-dom"/>
</dbReference>
<accession>A0A926EQV0</accession>
<feature type="domain" description="Coenzyme F420:L-glutamate ligase-like" evidence="1">
    <location>
        <begin position="29"/>
        <end position="185"/>
    </location>
</feature>
<name>A0A926EQV0_9FIRM</name>
<comment type="caution">
    <text evidence="2">The sequence shown here is derived from an EMBL/GenBank/DDBJ whole genome shotgun (WGS) entry which is preliminary data.</text>
</comment>
<proteinExistence type="predicted"/>
<evidence type="ECO:0000313" key="2">
    <source>
        <dbReference type="EMBL" id="MBC8584620.1"/>
    </source>
</evidence>
<sequence length="253" mass="27880">MSNEVGYVVNPEKNETITVDGIDYRRLCIKTHVITDADNIIDVVEKYAAPYVQQGDIVFITEKAVACTQKRAIPMKDIHPRPLARFLCKFVLKTPYGIGLGIPETMEMALQECGTIKILFAAAISAIGKLFGKRGWFYNIAGYKARSIDGPCEFTLPPYNHYVVLGPAQPDKVAAEISDKIGVAVAITDINDLEGQILGTSSPQMDRDLLVKILKDNPLGQTNEQTPMGIIRKAAVQEMVSQEEPESPVQENE</sequence>
<dbReference type="SUPFAM" id="SSF144010">
    <property type="entry name" value="CofE-like"/>
    <property type="match status" value="1"/>
</dbReference>
<evidence type="ECO:0000313" key="3">
    <source>
        <dbReference type="Proteomes" id="UP000623678"/>
    </source>
</evidence>
<keyword evidence="3" id="KW-1185">Reference proteome</keyword>
<dbReference type="Gene3D" id="3.30.1330.100">
    <property type="entry name" value="CofE-like"/>
    <property type="match status" value="1"/>
</dbReference>
<dbReference type="RefSeq" id="WP_262394445.1">
    <property type="nucleotide sequence ID" value="NZ_JACRTD010000002.1"/>
</dbReference>
<protein>
    <submittedName>
        <fullName evidence="2">Coenzyme F420-0:L-glutamate ligase</fullName>
    </submittedName>
</protein>
<dbReference type="Pfam" id="PF01996">
    <property type="entry name" value="F420_ligase"/>
    <property type="match status" value="1"/>
</dbReference>
<keyword evidence="2" id="KW-0436">Ligase</keyword>
<organism evidence="2 3">
    <name type="scientific">Youxingia wuxianensis</name>
    <dbReference type="NCBI Taxonomy" id="2763678"/>
    <lineage>
        <taxon>Bacteria</taxon>
        <taxon>Bacillati</taxon>
        <taxon>Bacillota</taxon>
        <taxon>Clostridia</taxon>
        <taxon>Eubacteriales</taxon>
        <taxon>Oscillospiraceae</taxon>
        <taxon>Youxingia</taxon>
    </lineage>
</organism>
<gene>
    <name evidence="2" type="ORF">H8705_03405</name>
</gene>
<dbReference type="EMBL" id="JACRTD010000002">
    <property type="protein sequence ID" value="MBC8584620.1"/>
    <property type="molecule type" value="Genomic_DNA"/>
</dbReference>
<dbReference type="AlphaFoldDB" id="A0A926EQV0"/>
<dbReference type="GO" id="GO:0016874">
    <property type="term" value="F:ligase activity"/>
    <property type="evidence" value="ECO:0007669"/>
    <property type="project" value="UniProtKB-KW"/>
</dbReference>
<dbReference type="Proteomes" id="UP000623678">
    <property type="component" value="Unassembled WGS sequence"/>
</dbReference>
<evidence type="ECO:0000259" key="1">
    <source>
        <dbReference type="Pfam" id="PF01996"/>
    </source>
</evidence>